<dbReference type="InterPro" id="IPR025164">
    <property type="entry name" value="Toastrack_DUF4097"/>
</dbReference>
<dbReference type="EMBL" id="JANFXK010000012">
    <property type="protein sequence ID" value="MCQ4637299.1"/>
    <property type="molecule type" value="Genomic_DNA"/>
</dbReference>
<gene>
    <name evidence="2" type="ORF">NE619_11245</name>
</gene>
<proteinExistence type="predicted"/>
<evidence type="ECO:0000313" key="3">
    <source>
        <dbReference type="Proteomes" id="UP001524502"/>
    </source>
</evidence>
<evidence type="ECO:0000313" key="2">
    <source>
        <dbReference type="EMBL" id="MCQ4637299.1"/>
    </source>
</evidence>
<protein>
    <submittedName>
        <fullName evidence="2">DUF4097 domain-containing protein</fullName>
    </submittedName>
</protein>
<name>A0ABT1RQ56_9FIRM</name>
<dbReference type="PROSITE" id="PS51257">
    <property type="entry name" value="PROKAR_LIPOPROTEIN"/>
    <property type="match status" value="1"/>
</dbReference>
<dbReference type="PANTHER" id="PTHR34094">
    <property type="match status" value="1"/>
</dbReference>
<evidence type="ECO:0000259" key="1">
    <source>
        <dbReference type="Pfam" id="PF13349"/>
    </source>
</evidence>
<organism evidence="2 3">
    <name type="scientific">Anaerovorax odorimutans</name>
    <dbReference type="NCBI Taxonomy" id="109327"/>
    <lineage>
        <taxon>Bacteria</taxon>
        <taxon>Bacillati</taxon>
        <taxon>Bacillota</taxon>
        <taxon>Clostridia</taxon>
        <taxon>Peptostreptococcales</taxon>
        <taxon>Anaerovoracaceae</taxon>
        <taxon>Anaerovorax</taxon>
    </lineage>
</organism>
<feature type="domain" description="DUF4097" evidence="1">
    <location>
        <begin position="43"/>
        <end position="320"/>
    </location>
</feature>
<dbReference type="PANTHER" id="PTHR34094:SF1">
    <property type="entry name" value="PROTEIN FAM185A"/>
    <property type="match status" value="1"/>
</dbReference>
<keyword evidence="3" id="KW-1185">Reference proteome</keyword>
<accession>A0ABT1RQ56</accession>
<dbReference type="RefSeq" id="WP_256132492.1">
    <property type="nucleotide sequence ID" value="NZ_JANFXK010000012.1"/>
</dbReference>
<sequence length="320" mass="33861">MKKRLLSILLGTAMITVVFCGCSGGEVVPSLVNTLKFDTDRFQNIELDYDADGIILLEGQENKVVIKEYMSKNKKTYYAQTTEGSGSLLVTEGKRPFFSELESYIELYIPQSYQGNLAIHSTSGTIETSPLEVTGDLRLDTTESPIHASELVAESIQLVTTNGEIKGADLTADKVSAVSTNGSVGLSNITAAHIKTETTGADVTIKNAVGNADCRTKNGSLTIDGLEGGGSFNISGDGKAKLHFTKATGDIAASTKNGSLEINLPKELSFKFSAAAKNGTITTPFNDLISVGEKNAAGVIGKNPKVLIELTSKNGNITVR</sequence>
<comment type="caution">
    <text evidence="2">The sequence shown here is derived from an EMBL/GenBank/DDBJ whole genome shotgun (WGS) entry which is preliminary data.</text>
</comment>
<dbReference type="Pfam" id="PF13349">
    <property type="entry name" value="DUF4097"/>
    <property type="match status" value="1"/>
</dbReference>
<dbReference type="Proteomes" id="UP001524502">
    <property type="component" value="Unassembled WGS sequence"/>
</dbReference>
<reference evidence="2 3" key="1">
    <citation type="submission" date="2022-06" db="EMBL/GenBank/DDBJ databases">
        <title>Isolation of gut microbiota from human fecal samples.</title>
        <authorList>
            <person name="Pamer E.G."/>
            <person name="Barat B."/>
            <person name="Waligurski E."/>
            <person name="Medina S."/>
            <person name="Paddock L."/>
            <person name="Mostad J."/>
        </authorList>
    </citation>
    <scope>NUCLEOTIDE SEQUENCE [LARGE SCALE GENOMIC DNA]</scope>
    <source>
        <strain evidence="2 3">SL.3.17</strain>
    </source>
</reference>